<feature type="region of interest" description="Disordered" evidence="1">
    <location>
        <begin position="210"/>
        <end position="236"/>
    </location>
</feature>
<comment type="caution">
    <text evidence="2">The sequence shown here is derived from an EMBL/GenBank/DDBJ whole genome shotgun (WGS) entry which is preliminary data.</text>
</comment>
<gene>
    <name evidence="2" type="ORF">QBC35DRAFT_273401</name>
</gene>
<evidence type="ECO:0000256" key="1">
    <source>
        <dbReference type="SAM" id="MobiDB-lite"/>
    </source>
</evidence>
<reference evidence="2" key="2">
    <citation type="submission" date="2023-05" db="EMBL/GenBank/DDBJ databases">
        <authorList>
            <consortium name="Lawrence Berkeley National Laboratory"/>
            <person name="Steindorff A."/>
            <person name="Hensen N."/>
            <person name="Bonometti L."/>
            <person name="Westerberg I."/>
            <person name="Brannstrom I.O."/>
            <person name="Guillou S."/>
            <person name="Cros-Aarteil S."/>
            <person name="Calhoun S."/>
            <person name="Haridas S."/>
            <person name="Kuo A."/>
            <person name="Mondo S."/>
            <person name="Pangilinan J."/>
            <person name="Riley R."/>
            <person name="Labutti K."/>
            <person name="Andreopoulos B."/>
            <person name="Lipzen A."/>
            <person name="Chen C."/>
            <person name="Yanf M."/>
            <person name="Daum C."/>
            <person name="Ng V."/>
            <person name="Clum A."/>
            <person name="Ohm R."/>
            <person name="Martin F."/>
            <person name="Silar P."/>
            <person name="Natvig D."/>
            <person name="Lalanne C."/>
            <person name="Gautier V."/>
            <person name="Ament-Velasquez S.L."/>
            <person name="Kruys A."/>
            <person name="Hutchinson M.I."/>
            <person name="Powell A.J."/>
            <person name="Barry K."/>
            <person name="Miller A.N."/>
            <person name="Grigoriev I.V."/>
            <person name="Debuchy R."/>
            <person name="Gladieux P."/>
            <person name="Thoren M.H."/>
            <person name="Johannesson H."/>
        </authorList>
    </citation>
    <scope>NUCLEOTIDE SEQUENCE</scope>
    <source>
        <strain evidence="2">PSN309</strain>
    </source>
</reference>
<sequence length="236" mass="26723">MFSTTRNDIQFKAWCAVYYVLCVMYCKSCVVARRFCVPKETFAQDAQRQRGSGRGRWGGVNYMSKTGVDLFRRSTNSPKIFKRFRKSKMQCRDPRFFLFFQGLVTSKMGERDPFPHCNRNLMPGRDRYSGGVPCRWDEQGAAARLFQLTSLVNGIHDPSLFPCDVVSLDEKYHGLNSLTASLSDAKQHHQDAGSSRLCIHGTWRLIDSKASVQPTPIDRKPPTGDAPLSILPTTNT</sequence>
<dbReference type="EMBL" id="MU864426">
    <property type="protein sequence ID" value="KAK4186346.1"/>
    <property type="molecule type" value="Genomic_DNA"/>
</dbReference>
<accession>A0AAN6WRW1</accession>
<protein>
    <submittedName>
        <fullName evidence="2">Uncharacterized protein</fullName>
    </submittedName>
</protein>
<evidence type="ECO:0000313" key="2">
    <source>
        <dbReference type="EMBL" id="KAK4186346.1"/>
    </source>
</evidence>
<keyword evidence="3" id="KW-1185">Reference proteome</keyword>
<dbReference type="AlphaFoldDB" id="A0AAN6WRW1"/>
<proteinExistence type="predicted"/>
<dbReference type="Proteomes" id="UP001302126">
    <property type="component" value="Unassembled WGS sequence"/>
</dbReference>
<name>A0AAN6WRW1_9PEZI</name>
<organism evidence="2 3">
    <name type="scientific">Podospora australis</name>
    <dbReference type="NCBI Taxonomy" id="1536484"/>
    <lineage>
        <taxon>Eukaryota</taxon>
        <taxon>Fungi</taxon>
        <taxon>Dikarya</taxon>
        <taxon>Ascomycota</taxon>
        <taxon>Pezizomycotina</taxon>
        <taxon>Sordariomycetes</taxon>
        <taxon>Sordariomycetidae</taxon>
        <taxon>Sordariales</taxon>
        <taxon>Podosporaceae</taxon>
        <taxon>Podospora</taxon>
    </lineage>
</organism>
<evidence type="ECO:0000313" key="3">
    <source>
        <dbReference type="Proteomes" id="UP001302126"/>
    </source>
</evidence>
<reference evidence="2" key="1">
    <citation type="journal article" date="2023" name="Mol. Phylogenet. Evol.">
        <title>Genome-scale phylogeny and comparative genomics of the fungal order Sordariales.</title>
        <authorList>
            <person name="Hensen N."/>
            <person name="Bonometti L."/>
            <person name="Westerberg I."/>
            <person name="Brannstrom I.O."/>
            <person name="Guillou S."/>
            <person name="Cros-Aarteil S."/>
            <person name="Calhoun S."/>
            <person name="Haridas S."/>
            <person name="Kuo A."/>
            <person name="Mondo S."/>
            <person name="Pangilinan J."/>
            <person name="Riley R."/>
            <person name="LaButti K."/>
            <person name="Andreopoulos B."/>
            <person name="Lipzen A."/>
            <person name="Chen C."/>
            <person name="Yan M."/>
            <person name="Daum C."/>
            <person name="Ng V."/>
            <person name="Clum A."/>
            <person name="Steindorff A."/>
            <person name="Ohm R.A."/>
            <person name="Martin F."/>
            <person name="Silar P."/>
            <person name="Natvig D.O."/>
            <person name="Lalanne C."/>
            <person name="Gautier V."/>
            <person name="Ament-Velasquez S.L."/>
            <person name="Kruys A."/>
            <person name="Hutchinson M.I."/>
            <person name="Powell A.J."/>
            <person name="Barry K."/>
            <person name="Miller A.N."/>
            <person name="Grigoriev I.V."/>
            <person name="Debuchy R."/>
            <person name="Gladieux P."/>
            <person name="Hiltunen Thoren M."/>
            <person name="Johannesson H."/>
        </authorList>
    </citation>
    <scope>NUCLEOTIDE SEQUENCE</scope>
    <source>
        <strain evidence="2">PSN309</strain>
    </source>
</reference>